<evidence type="ECO:0000256" key="1">
    <source>
        <dbReference type="SAM" id="Phobius"/>
    </source>
</evidence>
<reference evidence="2 3" key="1">
    <citation type="submission" date="2016-10" db="EMBL/GenBank/DDBJ databases">
        <authorList>
            <person name="de Groot N.N."/>
        </authorList>
    </citation>
    <scope>NUCLEOTIDE SEQUENCE [LARGE SCALE GENOMIC DNA]</scope>
    <source>
        <strain evidence="2 3">DSM 22220</strain>
    </source>
</reference>
<feature type="transmembrane region" description="Helical" evidence="1">
    <location>
        <begin position="7"/>
        <end position="25"/>
    </location>
</feature>
<evidence type="ECO:0000313" key="3">
    <source>
        <dbReference type="Proteomes" id="UP000199344"/>
    </source>
</evidence>
<dbReference type="AlphaFoldDB" id="A0A1G7EBX4"/>
<sequence length="54" mass="5727">MPLPQFLLMIAAVVFAAAATLWFSLANGVPVVALALAALIAAAVVHFTRHDRRL</sequence>
<gene>
    <name evidence="2" type="ORF">SAMN05421538_108158</name>
</gene>
<evidence type="ECO:0000313" key="2">
    <source>
        <dbReference type="EMBL" id="SDE61153.1"/>
    </source>
</evidence>
<dbReference type="Proteomes" id="UP000199344">
    <property type="component" value="Unassembled WGS sequence"/>
</dbReference>
<keyword evidence="1" id="KW-0812">Transmembrane</keyword>
<accession>A0A1G7EBX4</accession>
<protein>
    <submittedName>
        <fullName evidence="2">Uncharacterized protein</fullName>
    </submittedName>
</protein>
<proteinExistence type="predicted"/>
<dbReference type="EMBL" id="FNAH01000008">
    <property type="protein sequence ID" value="SDE61153.1"/>
    <property type="molecule type" value="Genomic_DNA"/>
</dbReference>
<organism evidence="2 3">
    <name type="scientific">Paracoccus isoporae</name>
    <dbReference type="NCBI Taxonomy" id="591205"/>
    <lineage>
        <taxon>Bacteria</taxon>
        <taxon>Pseudomonadati</taxon>
        <taxon>Pseudomonadota</taxon>
        <taxon>Alphaproteobacteria</taxon>
        <taxon>Rhodobacterales</taxon>
        <taxon>Paracoccaceae</taxon>
        <taxon>Paracoccus</taxon>
    </lineage>
</organism>
<name>A0A1G7EBX4_9RHOB</name>
<keyword evidence="1" id="KW-1133">Transmembrane helix</keyword>
<keyword evidence="3" id="KW-1185">Reference proteome</keyword>
<keyword evidence="1" id="KW-0472">Membrane</keyword>
<feature type="transmembrane region" description="Helical" evidence="1">
    <location>
        <begin position="31"/>
        <end position="48"/>
    </location>
</feature>